<protein>
    <submittedName>
        <fullName evidence="1">Uncharacterized protein</fullName>
    </submittedName>
</protein>
<name>A0A4S8MP01_DENBC</name>
<dbReference type="AlphaFoldDB" id="A0A4S8MP01"/>
<reference evidence="1 2" key="1">
    <citation type="journal article" date="2019" name="Nat. Ecol. Evol.">
        <title>Megaphylogeny resolves global patterns of mushroom evolution.</title>
        <authorList>
            <person name="Varga T."/>
            <person name="Krizsan K."/>
            <person name="Foldi C."/>
            <person name="Dima B."/>
            <person name="Sanchez-Garcia M."/>
            <person name="Sanchez-Ramirez S."/>
            <person name="Szollosi G.J."/>
            <person name="Szarkandi J.G."/>
            <person name="Papp V."/>
            <person name="Albert L."/>
            <person name="Andreopoulos W."/>
            <person name="Angelini C."/>
            <person name="Antonin V."/>
            <person name="Barry K.W."/>
            <person name="Bougher N.L."/>
            <person name="Buchanan P."/>
            <person name="Buyck B."/>
            <person name="Bense V."/>
            <person name="Catcheside P."/>
            <person name="Chovatia M."/>
            <person name="Cooper J."/>
            <person name="Damon W."/>
            <person name="Desjardin D."/>
            <person name="Finy P."/>
            <person name="Geml J."/>
            <person name="Haridas S."/>
            <person name="Hughes K."/>
            <person name="Justo A."/>
            <person name="Karasinski D."/>
            <person name="Kautmanova I."/>
            <person name="Kiss B."/>
            <person name="Kocsube S."/>
            <person name="Kotiranta H."/>
            <person name="LaButti K.M."/>
            <person name="Lechner B.E."/>
            <person name="Liimatainen K."/>
            <person name="Lipzen A."/>
            <person name="Lukacs Z."/>
            <person name="Mihaltcheva S."/>
            <person name="Morgado L.N."/>
            <person name="Niskanen T."/>
            <person name="Noordeloos M.E."/>
            <person name="Ohm R.A."/>
            <person name="Ortiz-Santana B."/>
            <person name="Ovrebo C."/>
            <person name="Racz N."/>
            <person name="Riley R."/>
            <person name="Savchenko A."/>
            <person name="Shiryaev A."/>
            <person name="Soop K."/>
            <person name="Spirin V."/>
            <person name="Szebenyi C."/>
            <person name="Tomsovsky M."/>
            <person name="Tulloss R.E."/>
            <person name="Uehling J."/>
            <person name="Grigoriev I.V."/>
            <person name="Vagvolgyi C."/>
            <person name="Papp T."/>
            <person name="Martin F.M."/>
            <person name="Miettinen O."/>
            <person name="Hibbett D.S."/>
            <person name="Nagy L.G."/>
        </authorList>
    </citation>
    <scope>NUCLEOTIDE SEQUENCE [LARGE SCALE GENOMIC DNA]</scope>
    <source>
        <strain evidence="1 2">CBS 962.96</strain>
    </source>
</reference>
<gene>
    <name evidence="1" type="ORF">K435DRAFT_649169</name>
</gene>
<evidence type="ECO:0000313" key="2">
    <source>
        <dbReference type="Proteomes" id="UP000297245"/>
    </source>
</evidence>
<sequence>IVTSLYSKGGGKSGAHSWVSSVDRIGAVSYISTQIYQWSGRRRFSTVHADYGAVLGRGLRRFAHIPSHSFLVLLNDSTVTLVQDGAQVSDIAWKMYQDLKDECEAIFTAVKTLSKKQKGQGGAGDEEINENFE</sequence>
<dbReference type="OrthoDB" id="3132519at2759"/>
<dbReference type="Proteomes" id="UP000297245">
    <property type="component" value="Unassembled WGS sequence"/>
</dbReference>
<evidence type="ECO:0000313" key="1">
    <source>
        <dbReference type="EMBL" id="THV04491.1"/>
    </source>
</evidence>
<proteinExistence type="predicted"/>
<keyword evidence="2" id="KW-1185">Reference proteome</keyword>
<organism evidence="1 2">
    <name type="scientific">Dendrothele bispora (strain CBS 962.96)</name>
    <dbReference type="NCBI Taxonomy" id="1314807"/>
    <lineage>
        <taxon>Eukaryota</taxon>
        <taxon>Fungi</taxon>
        <taxon>Dikarya</taxon>
        <taxon>Basidiomycota</taxon>
        <taxon>Agaricomycotina</taxon>
        <taxon>Agaricomycetes</taxon>
        <taxon>Agaricomycetidae</taxon>
        <taxon>Agaricales</taxon>
        <taxon>Agaricales incertae sedis</taxon>
        <taxon>Dendrothele</taxon>
    </lineage>
</organism>
<accession>A0A4S8MP01</accession>
<feature type="non-terminal residue" evidence="1">
    <location>
        <position position="1"/>
    </location>
</feature>
<dbReference type="EMBL" id="ML179055">
    <property type="protein sequence ID" value="THV04491.1"/>
    <property type="molecule type" value="Genomic_DNA"/>
</dbReference>